<dbReference type="InterPro" id="IPR000971">
    <property type="entry name" value="Globin"/>
</dbReference>
<dbReference type="InterPro" id="IPR001041">
    <property type="entry name" value="2Fe-2S_ferredoxin-type"/>
</dbReference>
<dbReference type="PROSITE" id="PS01033">
    <property type="entry name" value="GLOBIN"/>
    <property type="match status" value="1"/>
</dbReference>
<evidence type="ECO:0000256" key="1">
    <source>
        <dbReference type="RuleBase" id="RU000356"/>
    </source>
</evidence>
<keyword evidence="1" id="KW-0561">Oxygen transport</keyword>
<dbReference type="PANTHER" id="PTHR43081">
    <property type="entry name" value="ADENYLATE CYCLASE, TERMINAL-DIFFERENTIATION SPECIFIC-RELATED"/>
    <property type="match status" value="1"/>
</dbReference>
<keyword evidence="1" id="KW-0813">Transport</keyword>
<comment type="caution">
    <text evidence="4">The sequence shown here is derived from an EMBL/GenBank/DDBJ whole genome shotgun (WGS) entry which is preliminary data.</text>
</comment>
<name>A0ABT8LFU9_9BACT</name>
<protein>
    <submittedName>
        <fullName evidence="4">Adenylate/guanylate cyclase domain-containing protein</fullName>
    </submittedName>
</protein>
<dbReference type="PANTHER" id="PTHR43081:SF1">
    <property type="entry name" value="ADENYLATE CYCLASE, TERMINAL-DIFFERENTIATION SPECIFIC"/>
    <property type="match status" value="1"/>
</dbReference>
<dbReference type="InterPro" id="IPR001054">
    <property type="entry name" value="A/G_cyclase"/>
</dbReference>
<dbReference type="Pfam" id="PF00211">
    <property type="entry name" value="Guanylate_cyc"/>
    <property type="match status" value="1"/>
</dbReference>
<dbReference type="SUPFAM" id="SSF46458">
    <property type="entry name" value="Globin-like"/>
    <property type="match status" value="1"/>
</dbReference>
<evidence type="ECO:0000313" key="4">
    <source>
        <dbReference type="EMBL" id="MDN5216659.1"/>
    </source>
</evidence>
<dbReference type="PROSITE" id="PS50125">
    <property type="entry name" value="GUANYLATE_CYCLASE_2"/>
    <property type="match status" value="1"/>
</dbReference>
<dbReference type="SUPFAM" id="SSF55073">
    <property type="entry name" value="Nucleotide cyclase"/>
    <property type="match status" value="1"/>
</dbReference>
<dbReference type="InterPro" id="IPR012292">
    <property type="entry name" value="Globin/Proto"/>
</dbReference>
<evidence type="ECO:0000259" key="3">
    <source>
        <dbReference type="PROSITE" id="PS50125"/>
    </source>
</evidence>
<dbReference type="Pfam" id="PF00111">
    <property type="entry name" value="Fer2"/>
    <property type="match status" value="1"/>
</dbReference>
<dbReference type="CDD" id="cd07302">
    <property type="entry name" value="CHD"/>
    <property type="match status" value="1"/>
</dbReference>
<dbReference type="Gene3D" id="3.30.70.1230">
    <property type="entry name" value="Nucleotide cyclase"/>
    <property type="match status" value="1"/>
</dbReference>
<feature type="domain" description="Guanylate cyclase" evidence="3">
    <location>
        <begin position="126"/>
        <end position="259"/>
    </location>
</feature>
<evidence type="ECO:0000259" key="2">
    <source>
        <dbReference type="PROSITE" id="PS01033"/>
    </source>
</evidence>
<reference evidence="4" key="1">
    <citation type="submission" date="2023-06" db="EMBL/GenBank/DDBJ databases">
        <title>Genomic of Agaribacillus aureum.</title>
        <authorList>
            <person name="Wang G."/>
        </authorList>
    </citation>
    <scope>NUCLEOTIDE SEQUENCE</scope>
    <source>
        <strain evidence="4">BMA12</strain>
    </source>
</reference>
<keyword evidence="1" id="KW-0408">Iron</keyword>
<keyword evidence="1" id="KW-0479">Metal-binding</keyword>
<gene>
    <name evidence="4" type="ORF">QQ020_31610</name>
</gene>
<dbReference type="InterPro" id="IPR012675">
    <property type="entry name" value="Beta-grasp_dom_sf"/>
</dbReference>
<dbReference type="InterPro" id="IPR036010">
    <property type="entry name" value="2Fe-2S_ferredoxin-like_sf"/>
</dbReference>
<feature type="domain" description="Globin" evidence="2">
    <location>
        <begin position="308"/>
        <end position="441"/>
    </location>
</feature>
<dbReference type="SMART" id="SM00044">
    <property type="entry name" value="CYCc"/>
    <property type="match status" value="1"/>
</dbReference>
<accession>A0ABT8LFU9</accession>
<proteinExistence type="inferred from homology"/>
<evidence type="ECO:0000313" key="5">
    <source>
        <dbReference type="Proteomes" id="UP001172083"/>
    </source>
</evidence>
<dbReference type="EMBL" id="JAUJEB010000010">
    <property type="protein sequence ID" value="MDN5216659.1"/>
    <property type="molecule type" value="Genomic_DNA"/>
</dbReference>
<organism evidence="4 5">
    <name type="scientific">Agaribacillus aureus</name>
    <dbReference type="NCBI Taxonomy" id="3051825"/>
    <lineage>
        <taxon>Bacteria</taxon>
        <taxon>Pseudomonadati</taxon>
        <taxon>Bacteroidota</taxon>
        <taxon>Cytophagia</taxon>
        <taxon>Cytophagales</taxon>
        <taxon>Splendidivirgaceae</taxon>
        <taxon>Agaribacillus</taxon>
    </lineage>
</organism>
<comment type="similarity">
    <text evidence="1">Belongs to the globin family.</text>
</comment>
<sequence>MTIHNTLPTINYCSINHRVQAKKENQTLLEISIANKIPHLHECGGHGQCTTCRVRVVDGLNNLNPPTKLEEEMSSSRHWDPGIRLGCQARPHGDVSLQRLIWTGANVSNLQLETLNSGAGEEKALAILFCDLRNFTRIANQHPNFDVAHMLNRLFTFLGDPILINNGVIYQYAGDEIIGIFGVGGGDGYKNCTDAIRAGLGMQFAIERLNKIEMKDFDTAFKIGIGIHFGRVFVGHIGHHEHKQFAVVGDPMNVASRIQGQNKTLDTGILVSEFVLENLPEDFLKVGLKLMVNLKGKDNIIPVYEILGFTQPDVQLEVQATLDILLKNETQFAARFYDKVFTHHPELKKLFKNDMIEQGRLLTHMLGGIVYSLSRPEYLKLGLKSLGRQHEQYGVKKEHYPLVRVLLLETISEELGEACTPRVKEAWKNAIDMIMAGMIDH</sequence>
<dbReference type="Pfam" id="PF00042">
    <property type="entry name" value="Globin"/>
    <property type="match status" value="1"/>
</dbReference>
<dbReference type="SUPFAM" id="SSF54292">
    <property type="entry name" value="2Fe-2S ferredoxin-like"/>
    <property type="match status" value="1"/>
</dbReference>
<dbReference type="Gene3D" id="1.10.490.10">
    <property type="entry name" value="Globins"/>
    <property type="match status" value="1"/>
</dbReference>
<dbReference type="InterPro" id="IPR009050">
    <property type="entry name" value="Globin-like_sf"/>
</dbReference>
<dbReference type="RefSeq" id="WP_346761997.1">
    <property type="nucleotide sequence ID" value="NZ_JAUJEB010000010.1"/>
</dbReference>
<dbReference type="InterPro" id="IPR050697">
    <property type="entry name" value="Adenylyl/Guanylyl_Cyclase_3/4"/>
</dbReference>
<dbReference type="Gene3D" id="3.10.20.30">
    <property type="match status" value="1"/>
</dbReference>
<dbReference type="InterPro" id="IPR029787">
    <property type="entry name" value="Nucleotide_cyclase"/>
</dbReference>
<dbReference type="CDD" id="cd00207">
    <property type="entry name" value="fer2"/>
    <property type="match status" value="1"/>
</dbReference>
<keyword evidence="1" id="KW-0349">Heme</keyword>
<dbReference type="Proteomes" id="UP001172083">
    <property type="component" value="Unassembled WGS sequence"/>
</dbReference>
<keyword evidence="5" id="KW-1185">Reference proteome</keyword>